<accession>A0A8J5MF22</accession>
<dbReference type="EMBL" id="JAENGY010000674">
    <property type="protein sequence ID" value="KAG6958395.1"/>
    <property type="molecule type" value="Genomic_DNA"/>
</dbReference>
<evidence type="ECO:0000313" key="1">
    <source>
        <dbReference type="EMBL" id="KAG6958395.1"/>
    </source>
</evidence>
<gene>
    <name evidence="1" type="ORF">JG688_00010532</name>
</gene>
<sequence length="60" mass="6240">MSSVVLANVAPIISTAQPNTMGSPASEYWSDSAWSALYVGAEIPKSLLDALVYVLPNEGG</sequence>
<dbReference type="AlphaFoldDB" id="A0A8J5MF22"/>
<name>A0A8J5MF22_9STRA</name>
<dbReference type="Proteomes" id="UP000709295">
    <property type="component" value="Unassembled WGS sequence"/>
</dbReference>
<evidence type="ECO:0000313" key="2">
    <source>
        <dbReference type="Proteomes" id="UP000709295"/>
    </source>
</evidence>
<comment type="caution">
    <text evidence="1">The sequence shown here is derived from an EMBL/GenBank/DDBJ whole genome shotgun (WGS) entry which is preliminary data.</text>
</comment>
<keyword evidence="2" id="KW-1185">Reference proteome</keyword>
<proteinExistence type="predicted"/>
<protein>
    <submittedName>
        <fullName evidence="1">Uncharacterized protein</fullName>
    </submittedName>
</protein>
<reference evidence="1" key="1">
    <citation type="submission" date="2021-01" db="EMBL/GenBank/DDBJ databases">
        <title>Phytophthora aleatoria, a newly-described species from Pinus radiata is distinct from Phytophthora cactorum isolates based on comparative genomics.</title>
        <authorList>
            <person name="Mcdougal R."/>
            <person name="Panda P."/>
            <person name="Williams N."/>
            <person name="Studholme D.J."/>
        </authorList>
    </citation>
    <scope>NUCLEOTIDE SEQUENCE</scope>
    <source>
        <strain evidence="1">NZFS 4037</strain>
    </source>
</reference>
<organism evidence="1 2">
    <name type="scientific">Phytophthora aleatoria</name>
    <dbReference type="NCBI Taxonomy" id="2496075"/>
    <lineage>
        <taxon>Eukaryota</taxon>
        <taxon>Sar</taxon>
        <taxon>Stramenopiles</taxon>
        <taxon>Oomycota</taxon>
        <taxon>Peronosporomycetes</taxon>
        <taxon>Peronosporales</taxon>
        <taxon>Peronosporaceae</taxon>
        <taxon>Phytophthora</taxon>
    </lineage>
</organism>